<accession>A0A1I4YDL2</accession>
<keyword evidence="2" id="KW-1133">Transmembrane helix</keyword>
<evidence type="ECO:0000259" key="3">
    <source>
        <dbReference type="Pfam" id="PF07331"/>
    </source>
</evidence>
<feature type="transmembrane region" description="Helical" evidence="2">
    <location>
        <begin position="29"/>
        <end position="48"/>
    </location>
</feature>
<keyword evidence="2" id="KW-0472">Membrane</keyword>
<dbReference type="AlphaFoldDB" id="A0A1I4YDL2"/>
<protein>
    <submittedName>
        <fullName evidence="4">Putative tricarboxylic transport membrane protein</fullName>
    </submittedName>
</protein>
<dbReference type="RefSeq" id="WP_093342928.1">
    <property type="nucleotide sequence ID" value="NZ_FOUY01000013.1"/>
</dbReference>
<dbReference type="Proteomes" id="UP000199614">
    <property type="component" value="Unassembled WGS sequence"/>
</dbReference>
<proteinExistence type="predicted"/>
<dbReference type="OrthoDB" id="3576735at2"/>
<feature type="transmembrane region" description="Helical" evidence="2">
    <location>
        <begin position="134"/>
        <end position="153"/>
    </location>
</feature>
<feature type="transmembrane region" description="Helical" evidence="2">
    <location>
        <begin position="60"/>
        <end position="80"/>
    </location>
</feature>
<keyword evidence="5" id="KW-1185">Reference proteome</keyword>
<evidence type="ECO:0000313" key="4">
    <source>
        <dbReference type="EMBL" id="SFN35690.1"/>
    </source>
</evidence>
<feature type="compositionally biased region" description="Polar residues" evidence="1">
    <location>
        <begin position="1"/>
        <end position="11"/>
    </location>
</feature>
<evidence type="ECO:0000256" key="1">
    <source>
        <dbReference type="SAM" id="MobiDB-lite"/>
    </source>
</evidence>
<gene>
    <name evidence="4" type="ORF">SAMN05216207_101347</name>
</gene>
<reference evidence="4 5" key="1">
    <citation type="submission" date="2016-10" db="EMBL/GenBank/DDBJ databases">
        <authorList>
            <person name="de Groot N.N."/>
        </authorList>
    </citation>
    <scope>NUCLEOTIDE SEQUENCE [LARGE SCALE GENOMIC DNA]</scope>
    <source>
        <strain evidence="4 5">CGMCC 4.1877</strain>
    </source>
</reference>
<feature type="transmembrane region" description="Helical" evidence="2">
    <location>
        <begin position="92"/>
        <end position="114"/>
    </location>
</feature>
<evidence type="ECO:0000256" key="2">
    <source>
        <dbReference type="SAM" id="Phobius"/>
    </source>
</evidence>
<name>A0A1I4YDL2_PSUAM</name>
<dbReference type="STRING" id="260086.SAMN05216207_101347"/>
<dbReference type="EMBL" id="FOUY01000013">
    <property type="protein sequence ID" value="SFN35690.1"/>
    <property type="molecule type" value="Genomic_DNA"/>
</dbReference>
<dbReference type="Pfam" id="PF07331">
    <property type="entry name" value="TctB"/>
    <property type="match status" value="1"/>
</dbReference>
<sequence>MAEPTTTSNTPGGAGDAEPVPRTSGPGRWLTSAVATVVGAAAVVHALRMGVGSAAEPGPGLWPLVAGLLLVGSGAVSTLIDVRASDGPAVGINVRVLLGISALVTYILAFRSYGLLLPTPLFLLFWVRVVAGDGWRVAIATAVLGTAGFWLVFAEALQVPLPIGPFGL</sequence>
<feature type="domain" description="DUF1468" evidence="3">
    <location>
        <begin position="34"/>
        <end position="162"/>
    </location>
</feature>
<dbReference type="InterPro" id="IPR009936">
    <property type="entry name" value="DUF1468"/>
</dbReference>
<keyword evidence="2" id="KW-0812">Transmembrane</keyword>
<organism evidence="4 5">
    <name type="scientific">Pseudonocardia ammonioxydans</name>
    <dbReference type="NCBI Taxonomy" id="260086"/>
    <lineage>
        <taxon>Bacteria</taxon>
        <taxon>Bacillati</taxon>
        <taxon>Actinomycetota</taxon>
        <taxon>Actinomycetes</taxon>
        <taxon>Pseudonocardiales</taxon>
        <taxon>Pseudonocardiaceae</taxon>
        <taxon>Pseudonocardia</taxon>
    </lineage>
</organism>
<feature type="region of interest" description="Disordered" evidence="1">
    <location>
        <begin position="1"/>
        <end position="25"/>
    </location>
</feature>
<evidence type="ECO:0000313" key="5">
    <source>
        <dbReference type="Proteomes" id="UP000199614"/>
    </source>
</evidence>